<accession>A0AAE9PJH8</accession>
<protein>
    <recommendedName>
        <fullName evidence="3">Rad50/SbcC-type AAA domain-containing protein</fullName>
    </recommendedName>
</protein>
<evidence type="ECO:0008006" key="3">
    <source>
        <dbReference type="Google" id="ProtNLM"/>
    </source>
</evidence>
<name>A0AAE9PJH8_BACCE</name>
<dbReference type="RefSeq" id="WP_264460017.1">
    <property type="nucleotide sequence ID" value="NZ_CP109873.2"/>
</dbReference>
<proteinExistence type="predicted"/>
<sequence length="575" mass="68046">MEVKLIINRLVAYSEKRNKYFYSEFKNGVNIIYGKNTSGKSTVFQLLLYTFGINDNNDYLKEVLDEEVIVRVDCQIVKNNNIEHVVFIREDETLCIKRENCPSIKFNGINANNSFEHVKLKEYMHKLFNFSLMLENKEGYKLAPIEAMFLPYYIAQSVGWVYLRKAFSSFEFYRNFKNDYLDYYLGIESFVDREKKQKLEQQLKNKEDEIKFFINLEKDNEEFQVTKLVDENFTKLSQDYINSHSANQKLLIEKEEKFISKCNELSYYQQRQSLLRKISRDHRMQSPIDGGVCPTCDQVIDFSIAASYKYLQEQNDTMKELEVCKDKIKSLSSEINSLGKDIDKRKKRKMKEYEVLKKYQQYNISFDNWMKNKANIQLIYNLQHKLGELISEKEGILNDLKGYKTEKEVENLREIKSREFKMIFLYYLDDLGVKPLKEERYRSLYKISAFPSQGVELHKTVLAYNFAFNKIIAKTKQIHRFPFLLDAIFKEDIEQSNKDTIVEFIGKNKPKDTQVILSIAEIKEFKNKISKYNTDYFNGNAKLICIGEGTRERAFLSKYDGSIDAYLEETFNIIS</sequence>
<dbReference type="InterPro" id="IPR027417">
    <property type="entry name" value="P-loop_NTPase"/>
</dbReference>
<reference evidence="1" key="1">
    <citation type="submission" date="2023-02" db="EMBL/GenBank/DDBJ databases">
        <title>Complete Genome Sequence of Bacillus cereus sensu lato isolate BC38B from pepper closely related to the Bacillus anthracis clade.</title>
        <authorList>
            <person name="Abdelli M."/>
            <person name="Cerar Kisek T."/>
            <person name="Falaise C."/>
            <person name="Cumont A."/>
            <person name="Giraud M."/>
            <person name="Chatoux J."/>
            <person name="Rogee S."/>
            <person name="Dadvisard M."/>
            <person name="Larigauderie G."/>
            <person name="Raynaud F."/>
            <person name="Godic Torkar K."/>
            <person name="Ramisse V."/>
        </authorList>
    </citation>
    <scope>NUCLEOTIDE SEQUENCE</scope>
    <source>
        <strain evidence="1">BC38B</strain>
        <plasmid evidence="1">p1</plasmid>
    </source>
</reference>
<dbReference type="AlphaFoldDB" id="A0AAE9PJH8"/>
<gene>
    <name evidence="1" type="ORF">OK229_27945</name>
</gene>
<evidence type="ECO:0000313" key="2">
    <source>
        <dbReference type="Proteomes" id="UP001163707"/>
    </source>
</evidence>
<dbReference type="EMBL" id="CP109873">
    <property type="protein sequence ID" value="UYW72271.1"/>
    <property type="molecule type" value="Genomic_DNA"/>
</dbReference>
<keyword evidence="1" id="KW-0614">Plasmid</keyword>
<dbReference type="Proteomes" id="UP001163707">
    <property type="component" value="Plasmid p1"/>
</dbReference>
<dbReference type="Gene3D" id="3.40.50.300">
    <property type="entry name" value="P-loop containing nucleotide triphosphate hydrolases"/>
    <property type="match status" value="1"/>
</dbReference>
<evidence type="ECO:0000313" key="1">
    <source>
        <dbReference type="EMBL" id="UYW72271.1"/>
    </source>
</evidence>
<geneLocation type="plasmid" evidence="1 2">
    <name>p1</name>
</geneLocation>
<organism evidence="1 2">
    <name type="scientific">Bacillus cereus</name>
    <dbReference type="NCBI Taxonomy" id="1396"/>
    <lineage>
        <taxon>Bacteria</taxon>
        <taxon>Bacillati</taxon>
        <taxon>Bacillota</taxon>
        <taxon>Bacilli</taxon>
        <taxon>Bacillales</taxon>
        <taxon>Bacillaceae</taxon>
        <taxon>Bacillus</taxon>
        <taxon>Bacillus cereus group</taxon>
    </lineage>
</organism>